<dbReference type="Proteomes" id="UP000504606">
    <property type="component" value="Unplaced"/>
</dbReference>
<proteinExistence type="inferred from homology"/>
<evidence type="ECO:0000313" key="9">
    <source>
        <dbReference type="Proteomes" id="UP000504606"/>
    </source>
</evidence>
<evidence type="ECO:0000256" key="3">
    <source>
        <dbReference type="ARBA" id="ARBA00017028"/>
    </source>
</evidence>
<accession>A0A6J1S6U4</accession>
<evidence type="ECO:0000256" key="8">
    <source>
        <dbReference type="SAM" id="Phobius"/>
    </source>
</evidence>
<evidence type="ECO:0000313" key="10">
    <source>
        <dbReference type="RefSeq" id="XP_026276929.1"/>
    </source>
</evidence>
<dbReference type="InterPro" id="IPR027960">
    <property type="entry name" value="DUF4519"/>
</dbReference>
<name>A0A6J1S6U4_FRAOC</name>
<comment type="subcellular location">
    <subcellularLocation>
        <location evidence="1">Membrane</location>
        <topology evidence="1">Single-pass membrane protein</topology>
    </subcellularLocation>
</comment>
<evidence type="ECO:0000256" key="5">
    <source>
        <dbReference type="ARBA" id="ARBA00022989"/>
    </source>
</evidence>
<dbReference type="PANTHER" id="PTHR34644:SF2">
    <property type="entry name" value="SINGLE-PASS MEMBRANE AND COILED-COIL DOMAIN-CONTAINING PROTEIN 4"/>
    <property type="match status" value="1"/>
</dbReference>
<organism evidence="9 10">
    <name type="scientific">Frankliniella occidentalis</name>
    <name type="common">Western flower thrips</name>
    <name type="synonym">Euthrips occidentalis</name>
    <dbReference type="NCBI Taxonomy" id="133901"/>
    <lineage>
        <taxon>Eukaryota</taxon>
        <taxon>Metazoa</taxon>
        <taxon>Ecdysozoa</taxon>
        <taxon>Arthropoda</taxon>
        <taxon>Hexapoda</taxon>
        <taxon>Insecta</taxon>
        <taxon>Pterygota</taxon>
        <taxon>Neoptera</taxon>
        <taxon>Paraneoptera</taxon>
        <taxon>Thysanoptera</taxon>
        <taxon>Terebrantia</taxon>
        <taxon>Thripoidea</taxon>
        <taxon>Thripidae</taxon>
        <taxon>Frankliniella</taxon>
    </lineage>
</organism>
<reference evidence="10" key="1">
    <citation type="submission" date="2025-08" db="UniProtKB">
        <authorList>
            <consortium name="RefSeq"/>
        </authorList>
    </citation>
    <scope>IDENTIFICATION</scope>
    <source>
        <tissue evidence="10">Whole organism</tissue>
    </source>
</reference>
<gene>
    <name evidence="10" type="primary">LOC113205490</name>
</gene>
<dbReference type="PANTHER" id="PTHR34644">
    <property type="entry name" value="SINGLE-PASS MEMBRANE AND COILED-COIL DOMAIN-CONTAINING PROTEIN 4"/>
    <property type="match status" value="1"/>
</dbReference>
<evidence type="ECO:0000256" key="6">
    <source>
        <dbReference type="ARBA" id="ARBA00023054"/>
    </source>
</evidence>
<keyword evidence="7 8" id="KW-0472">Membrane</keyword>
<dbReference type="RefSeq" id="XP_026276929.1">
    <property type="nucleotide sequence ID" value="XM_026421144.2"/>
</dbReference>
<dbReference type="KEGG" id="foc:113205490"/>
<feature type="transmembrane region" description="Helical" evidence="8">
    <location>
        <begin position="29"/>
        <end position="50"/>
    </location>
</feature>
<dbReference type="Pfam" id="PF15012">
    <property type="entry name" value="DUF4519"/>
    <property type="match status" value="1"/>
</dbReference>
<keyword evidence="4 8" id="KW-0812">Transmembrane</keyword>
<evidence type="ECO:0000256" key="1">
    <source>
        <dbReference type="ARBA" id="ARBA00004167"/>
    </source>
</evidence>
<protein>
    <recommendedName>
        <fullName evidence="3">Single-pass membrane and coiled-coil domain-containing protein 4 homolog</fullName>
    </recommendedName>
</protein>
<evidence type="ECO:0000256" key="4">
    <source>
        <dbReference type="ARBA" id="ARBA00022692"/>
    </source>
</evidence>
<keyword evidence="5 8" id="KW-1133">Transmembrane helix</keyword>
<evidence type="ECO:0000256" key="2">
    <source>
        <dbReference type="ARBA" id="ARBA00009202"/>
    </source>
</evidence>
<dbReference type="GeneID" id="113205490"/>
<keyword evidence="6" id="KW-0175">Coiled coil</keyword>
<keyword evidence="9" id="KW-1185">Reference proteome</keyword>
<dbReference type="AlphaFoldDB" id="A0A6J1S6U4"/>
<comment type="similarity">
    <text evidence="2">Belongs to the SMCO4 family.</text>
</comment>
<sequence length="61" mass="7319">MRQLKGKVKETNKQKKERKKEFIENKQRVFTIVLPTIGVLFVLMVLYVYFKASRPKTNVEF</sequence>
<dbReference type="GO" id="GO:0016020">
    <property type="term" value="C:membrane"/>
    <property type="evidence" value="ECO:0007669"/>
    <property type="project" value="UniProtKB-SubCell"/>
</dbReference>
<evidence type="ECO:0000256" key="7">
    <source>
        <dbReference type="ARBA" id="ARBA00023136"/>
    </source>
</evidence>